<accession>A0A8J5D0B5</accession>
<feature type="transmembrane region" description="Helical" evidence="1">
    <location>
        <begin position="174"/>
        <end position="191"/>
    </location>
</feature>
<proteinExistence type="predicted"/>
<evidence type="ECO:0000313" key="3">
    <source>
        <dbReference type="Proteomes" id="UP000770661"/>
    </source>
</evidence>
<dbReference type="Proteomes" id="UP000770661">
    <property type="component" value="Unassembled WGS sequence"/>
</dbReference>
<reference evidence="2" key="1">
    <citation type="submission" date="2020-07" db="EMBL/GenBank/DDBJ databases">
        <title>The High-quality genome of the commercially important snow crab, Chionoecetes opilio.</title>
        <authorList>
            <person name="Jeong J.-H."/>
            <person name="Ryu S."/>
        </authorList>
    </citation>
    <scope>NUCLEOTIDE SEQUENCE</scope>
    <source>
        <strain evidence="2">MADBK_172401_WGS</strain>
        <tissue evidence="2">Digestive gland</tissue>
    </source>
</reference>
<evidence type="ECO:0000256" key="1">
    <source>
        <dbReference type="SAM" id="Phobius"/>
    </source>
</evidence>
<dbReference type="AlphaFoldDB" id="A0A8J5D0B5"/>
<gene>
    <name evidence="2" type="ORF">GWK47_035285</name>
</gene>
<evidence type="ECO:0000313" key="2">
    <source>
        <dbReference type="EMBL" id="KAG0727126.1"/>
    </source>
</evidence>
<dbReference type="EMBL" id="JACEEZ010003675">
    <property type="protein sequence ID" value="KAG0727126.1"/>
    <property type="molecule type" value="Genomic_DNA"/>
</dbReference>
<sequence length="192" mass="21880">MSTRAACIICHEGATGSRTLVSNPAMLKELLDCCKERVGLGQNDLQIITERLENLSETDRASAYYHSECRKPIVNKTNIDRLRAKRTNFNSPGCSRRGPGRSRVGDAAALEKYYHRNCLQYAKRTCTQVKFDDMKVEDFLIVAADVEIRQFVDEILITHSGVDAKRQDYRQWRLNCLLKLALLCLIFHLAIT</sequence>
<organism evidence="2 3">
    <name type="scientific">Chionoecetes opilio</name>
    <name type="common">Atlantic snow crab</name>
    <name type="synonym">Cancer opilio</name>
    <dbReference type="NCBI Taxonomy" id="41210"/>
    <lineage>
        <taxon>Eukaryota</taxon>
        <taxon>Metazoa</taxon>
        <taxon>Ecdysozoa</taxon>
        <taxon>Arthropoda</taxon>
        <taxon>Crustacea</taxon>
        <taxon>Multicrustacea</taxon>
        <taxon>Malacostraca</taxon>
        <taxon>Eumalacostraca</taxon>
        <taxon>Eucarida</taxon>
        <taxon>Decapoda</taxon>
        <taxon>Pleocyemata</taxon>
        <taxon>Brachyura</taxon>
        <taxon>Eubrachyura</taxon>
        <taxon>Majoidea</taxon>
        <taxon>Majidae</taxon>
        <taxon>Chionoecetes</taxon>
    </lineage>
</organism>
<keyword evidence="1" id="KW-1133">Transmembrane helix</keyword>
<keyword evidence="3" id="KW-1185">Reference proteome</keyword>
<keyword evidence="1" id="KW-0812">Transmembrane</keyword>
<name>A0A8J5D0B5_CHIOP</name>
<protein>
    <submittedName>
        <fullName evidence="2">Uncharacterized protein</fullName>
    </submittedName>
</protein>
<keyword evidence="1" id="KW-0472">Membrane</keyword>
<comment type="caution">
    <text evidence="2">The sequence shown here is derived from an EMBL/GenBank/DDBJ whole genome shotgun (WGS) entry which is preliminary data.</text>
</comment>